<dbReference type="SUPFAM" id="SSF52499">
    <property type="entry name" value="Isochorismatase-like hydrolases"/>
    <property type="match status" value="1"/>
</dbReference>
<dbReference type="InterPro" id="IPR050272">
    <property type="entry name" value="Isochorismatase-like_hydrls"/>
</dbReference>
<dbReference type="PANTHER" id="PTHR43540">
    <property type="entry name" value="PEROXYUREIDOACRYLATE/UREIDOACRYLATE AMIDOHYDROLASE-RELATED"/>
    <property type="match status" value="1"/>
</dbReference>
<feature type="domain" description="Isochorismatase-like" evidence="2">
    <location>
        <begin position="8"/>
        <end position="183"/>
    </location>
</feature>
<keyword evidence="4" id="KW-1185">Reference proteome</keyword>
<evidence type="ECO:0000259" key="2">
    <source>
        <dbReference type="Pfam" id="PF00857"/>
    </source>
</evidence>
<dbReference type="OrthoDB" id="9791276at2"/>
<sequence length="188" mass="21045">MSLKDLNTALLLVDIQKGFEDEDYWGGNRNNKDAEKKCEEILAKWRAAELPVYHIMHSSQDPKSLLHESHPGFELCDEIKPLPNEPVIVKNVNSAFIGTNLKETLEEKNINTVVIVGLTTNHCISTTTRMSGNLGFNTFLISDATATFDRKGINGEVFSAETIHQTTLANLNEEFAEVISTEELLKRL</sequence>
<protein>
    <submittedName>
        <fullName evidence="3">Uncharacterized isochorismatase family protein YrdC</fullName>
        <ecNumber evidence="3">3.-.-.-</ecNumber>
    </submittedName>
</protein>
<dbReference type="Proteomes" id="UP000215214">
    <property type="component" value="Chromosome TJEJU"/>
</dbReference>
<proteinExistence type="predicted"/>
<dbReference type="Pfam" id="PF00857">
    <property type="entry name" value="Isochorismatase"/>
    <property type="match status" value="1"/>
</dbReference>
<dbReference type="PANTHER" id="PTHR43540:SF1">
    <property type="entry name" value="ISOCHORISMATASE HYDROLASE"/>
    <property type="match status" value="1"/>
</dbReference>
<dbReference type="CDD" id="cd01014">
    <property type="entry name" value="nicotinamidase_related"/>
    <property type="match status" value="1"/>
</dbReference>
<dbReference type="EMBL" id="LT899436">
    <property type="protein sequence ID" value="SNR17506.1"/>
    <property type="molecule type" value="Genomic_DNA"/>
</dbReference>
<dbReference type="InterPro" id="IPR036380">
    <property type="entry name" value="Isochorismatase-like_sf"/>
</dbReference>
<reference evidence="3 4" key="1">
    <citation type="submission" date="2017-07" db="EMBL/GenBank/DDBJ databases">
        <authorList>
            <person name="Sun Z.S."/>
            <person name="Albrecht U."/>
            <person name="Echele G."/>
            <person name="Lee C.C."/>
        </authorList>
    </citation>
    <scope>NUCLEOTIDE SEQUENCE [LARGE SCALE GENOMIC DNA]</scope>
    <source>
        <strain evidence="4">type strain: KCTC 22618</strain>
    </source>
</reference>
<dbReference type="InterPro" id="IPR000868">
    <property type="entry name" value="Isochorismatase-like_dom"/>
</dbReference>
<evidence type="ECO:0000313" key="3">
    <source>
        <dbReference type="EMBL" id="SNR17506.1"/>
    </source>
</evidence>
<dbReference type="EC" id="3.-.-.-" evidence="3"/>
<dbReference type="GO" id="GO:0016787">
    <property type="term" value="F:hydrolase activity"/>
    <property type="evidence" value="ECO:0007669"/>
    <property type="project" value="UniProtKB-KW"/>
</dbReference>
<organism evidence="3 4">
    <name type="scientific">Tenacibaculum jejuense</name>
    <dbReference type="NCBI Taxonomy" id="584609"/>
    <lineage>
        <taxon>Bacteria</taxon>
        <taxon>Pseudomonadati</taxon>
        <taxon>Bacteroidota</taxon>
        <taxon>Flavobacteriia</taxon>
        <taxon>Flavobacteriales</taxon>
        <taxon>Flavobacteriaceae</taxon>
        <taxon>Tenacibaculum</taxon>
    </lineage>
</organism>
<dbReference type="AlphaFoldDB" id="A0A238UET1"/>
<dbReference type="Gene3D" id="3.40.50.850">
    <property type="entry name" value="Isochorismatase-like"/>
    <property type="match status" value="1"/>
</dbReference>
<accession>A0A238UET1</accession>
<dbReference type="KEGG" id="tje:TJEJU_3874"/>
<keyword evidence="1 3" id="KW-0378">Hydrolase</keyword>
<name>A0A238UET1_9FLAO</name>
<dbReference type="RefSeq" id="WP_095074664.1">
    <property type="nucleotide sequence ID" value="NZ_LT899436.1"/>
</dbReference>
<gene>
    <name evidence="3" type="primary">yrdC</name>
    <name evidence="3" type="ORF">TJEJU_3874</name>
</gene>
<evidence type="ECO:0000256" key="1">
    <source>
        <dbReference type="ARBA" id="ARBA00022801"/>
    </source>
</evidence>
<evidence type="ECO:0000313" key="4">
    <source>
        <dbReference type="Proteomes" id="UP000215214"/>
    </source>
</evidence>